<feature type="domain" description="PNPLA" evidence="3">
    <location>
        <begin position="141"/>
        <end position="357"/>
    </location>
</feature>
<keyword evidence="2" id="KW-0378">Hydrolase</keyword>
<sequence>MESISGNYQRNYSYRFLFKARFVRTLVRSKAATISVRGGLFIAMALLLAVLSGCAQDAIFTPQAHMCGFLRHPLAVDLPGPREDAALASTIANPRPPGARGPAEPLTSTLAASSFGAQVDESINRLPGGGRGPAGEPPAFLFLSGGSLHGAFGAGFLDAWRQARERSNKGFPRFTMVTGISTGSILATFAFTGQTEDAVAGYSIVDESTLLRPYLKPSASGGLGLDAGIALAKHGAVADLEPLREHLGKYLTYRTLATVADGRRQGRTLWVGAVDVDTGDAVAFDMVDMASRYIAAQPLPPTPQQPESKDAAFLKDCYISAILASSSAPIAAAPVFLDNRMYVDGGARFGLFGAEIGAVIDDRRKRSDLTGGAVSVPVTYAIINGTLEVSKPDTCPKTDDSLCSAEQPTGGLEGAHDPWTFIALALRSEEILANQVYRFSAQRIGTKAGDCEGCFNLVRILPDAQTHEFTLDEAALGKGTMTCADWRREDQRLLNPVQFFPRYMRCIIDYGRGRKEAQQWAGAGP</sequence>
<dbReference type="GO" id="GO:0016787">
    <property type="term" value="F:hydrolase activity"/>
    <property type="evidence" value="ECO:0007669"/>
    <property type="project" value="UniProtKB-UniRule"/>
</dbReference>
<proteinExistence type="predicted"/>
<accession>A0A0J8AQE1</accession>
<evidence type="ECO:0000256" key="1">
    <source>
        <dbReference type="ARBA" id="ARBA00023098"/>
    </source>
</evidence>
<feature type="short sequence motif" description="GXSXG" evidence="2">
    <location>
        <begin position="179"/>
        <end position="183"/>
    </location>
</feature>
<dbReference type="InterPro" id="IPR016035">
    <property type="entry name" value="Acyl_Trfase/lysoPLipase"/>
</dbReference>
<dbReference type="PROSITE" id="PS51635">
    <property type="entry name" value="PNPLA"/>
    <property type="match status" value="1"/>
</dbReference>
<comment type="caution">
    <text evidence="4">The sequence shown here is derived from an EMBL/GenBank/DDBJ whole genome shotgun (WGS) entry which is preliminary data.</text>
</comment>
<protein>
    <recommendedName>
        <fullName evidence="3">PNPLA domain-containing protein</fullName>
    </recommendedName>
</protein>
<evidence type="ECO:0000313" key="5">
    <source>
        <dbReference type="Proteomes" id="UP000052268"/>
    </source>
</evidence>
<keyword evidence="5" id="KW-1185">Reference proteome</keyword>
<name>A0A0J8AQE1_9SPHN</name>
<feature type="active site" description="Proton acceptor" evidence="2">
    <location>
        <position position="344"/>
    </location>
</feature>
<dbReference type="PATRIC" id="fig|1114963.3.peg.1693"/>
<dbReference type="Gene3D" id="3.40.1090.10">
    <property type="entry name" value="Cytosolic phospholipase A2 catalytic domain"/>
    <property type="match status" value="1"/>
</dbReference>
<dbReference type="InterPro" id="IPR002641">
    <property type="entry name" value="PNPLA_dom"/>
</dbReference>
<dbReference type="Pfam" id="PF01734">
    <property type="entry name" value="Patatin"/>
    <property type="match status" value="1"/>
</dbReference>
<dbReference type="AlphaFoldDB" id="A0A0J8AQE1"/>
<organism evidence="4 5">
    <name type="scientific">Novosphingobium barchaimii LL02</name>
    <dbReference type="NCBI Taxonomy" id="1114963"/>
    <lineage>
        <taxon>Bacteria</taxon>
        <taxon>Pseudomonadati</taxon>
        <taxon>Pseudomonadota</taxon>
        <taxon>Alphaproteobacteria</taxon>
        <taxon>Sphingomonadales</taxon>
        <taxon>Sphingomonadaceae</taxon>
        <taxon>Novosphingobium</taxon>
    </lineage>
</organism>
<keyword evidence="1 2" id="KW-0443">Lipid metabolism</keyword>
<comment type="caution">
    <text evidence="2">Lacks conserved residue(s) required for the propagation of feature annotation.</text>
</comment>
<evidence type="ECO:0000259" key="3">
    <source>
        <dbReference type="PROSITE" id="PS51635"/>
    </source>
</evidence>
<dbReference type="SUPFAM" id="SSF52151">
    <property type="entry name" value="FabD/lysophospholipase-like"/>
    <property type="match status" value="1"/>
</dbReference>
<evidence type="ECO:0000256" key="2">
    <source>
        <dbReference type="PROSITE-ProRule" id="PRU01161"/>
    </source>
</evidence>
<feature type="active site" description="Nucleophile" evidence="2">
    <location>
        <position position="181"/>
    </location>
</feature>
<dbReference type="Proteomes" id="UP000052268">
    <property type="component" value="Unassembled WGS sequence"/>
</dbReference>
<dbReference type="GO" id="GO:0016042">
    <property type="term" value="P:lipid catabolic process"/>
    <property type="evidence" value="ECO:0007669"/>
    <property type="project" value="UniProtKB-UniRule"/>
</dbReference>
<gene>
    <name evidence="4" type="ORF">V474_14385</name>
</gene>
<reference evidence="4 5" key="1">
    <citation type="journal article" date="2015" name="G3 (Bethesda)">
        <title>Insights into Ongoing Evolution of the Hexachlorocyclohexane Catabolic Pathway from Comparative Genomics of Ten Sphingomonadaceae Strains.</title>
        <authorList>
            <person name="Pearce S.L."/>
            <person name="Oakeshott J.G."/>
            <person name="Pandey G."/>
        </authorList>
    </citation>
    <scope>NUCLEOTIDE SEQUENCE [LARGE SCALE GENOMIC DNA]</scope>
    <source>
        <strain evidence="4 5">LL02</strain>
    </source>
</reference>
<feature type="short sequence motif" description="DGA/G" evidence="2">
    <location>
        <begin position="344"/>
        <end position="346"/>
    </location>
</feature>
<keyword evidence="2" id="KW-0442">Lipid degradation</keyword>
<evidence type="ECO:0000313" key="4">
    <source>
        <dbReference type="EMBL" id="KMS56635.1"/>
    </source>
</evidence>
<dbReference type="EMBL" id="JACU01000004">
    <property type="protein sequence ID" value="KMS56635.1"/>
    <property type="molecule type" value="Genomic_DNA"/>
</dbReference>